<organism evidence="1 2">
    <name type="scientific">Candidatus Syntrophosphaera thermopropionivorans</name>
    <dbReference type="NCBI Taxonomy" id="2593015"/>
    <lineage>
        <taxon>Bacteria</taxon>
        <taxon>Pseudomonadati</taxon>
        <taxon>Candidatus Cloacimonadota</taxon>
        <taxon>Candidatus Cloacimonadia</taxon>
        <taxon>Candidatus Cloacimonadales</taxon>
        <taxon>Candidatus Cloacimonadaceae</taxon>
        <taxon>Candidatus Syntrophosphaera</taxon>
    </lineage>
</organism>
<accession>A0AC61QIT7</accession>
<evidence type="ECO:0000313" key="1">
    <source>
        <dbReference type="EMBL" id="TDF72896.1"/>
    </source>
</evidence>
<reference evidence="1" key="1">
    <citation type="submission" date="2019-03" db="EMBL/GenBank/DDBJ databases">
        <title>Candidatus Syntrophosphaera thermopropionivorans: a novel player in syntrophic propionate oxidation during anaerobic digestion.</title>
        <authorList>
            <person name="Dyksma S."/>
        </authorList>
    </citation>
    <scope>NUCLEOTIDE SEQUENCE</scope>
    <source>
        <strain evidence="1">W5</strain>
    </source>
</reference>
<keyword evidence="2" id="KW-1185">Reference proteome</keyword>
<evidence type="ECO:0000313" key="2">
    <source>
        <dbReference type="Proteomes" id="UP000294588"/>
    </source>
</evidence>
<dbReference type="Proteomes" id="UP000294588">
    <property type="component" value="Unassembled WGS sequence"/>
</dbReference>
<proteinExistence type="predicted"/>
<name>A0AC61QIT7_9BACT</name>
<dbReference type="EMBL" id="SMOG01000012">
    <property type="protein sequence ID" value="TDF72896.1"/>
    <property type="molecule type" value="Genomic_DNA"/>
</dbReference>
<protein>
    <submittedName>
        <fullName evidence="1">Phosphatase PAP2 family protein</fullName>
    </submittedName>
</protein>
<comment type="caution">
    <text evidence="1">The sequence shown here is derived from an EMBL/GenBank/DDBJ whole genome shotgun (WGS) entry which is preliminary data.</text>
</comment>
<sequence length="241" mass="27849">MRNKINMAVLRDRHIVLWLDFLIPVAILVIGTWLIRNYFWDLKLSGLFYLGNNNWWGMHNALCTFMYRYGTIPALALSIAALGFFIVSFFAYNFYKWRRICLFLMLVMLLGPGLLVNGVLKEYWGRPRPRNIIPFGGKYVYERPLEIDLSSPGSSFPSGHSAMGFYFFTLYFLVRGKRKKWTALAFIIAILYGFFMGFVRIAQGGHFLSDILWSGGIVYLSSALCYYLLRINSTLDLTSSQ</sequence>
<gene>
    <name evidence="1" type="ORF">E0946_04495</name>
</gene>